<reference evidence="1" key="1">
    <citation type="submission" date="2021-01" db="EMBL/GenBank/DDBJ databases">
        <title>Marivirga sp. nov., isolated from intertidal surface sediments.</title>
        <authorList>
            <person name="Zhang M."/>
        </authorList>
    </citation>
    <scope>NUCLEOTIDE SEQUENCE</scope>
    <source>
        <strain evidence="1">SM1354</strain>
    </source>
</reference>
<evidence type="ECO:0000313" key="1">
    <source>
        <dbReference type="EMBL" id="MBL0764975.1"/>
    </source>
</evidence>
<accession>A0A937DIG1</accession>
<comment type="caution">
    <text evidence="1">The sequence shown here is derived from an EMBL/GenBank/DDBJ whole genome shotgun (WGS) entry which is preliminary data.</text>
</comment>
<name>A0A937DIG1_9BACT</name>
<keyword evidence="2" id="KW-1185">Reference proteome</keyword>
<sequence length="197" mass="22925">MRENFDITGYFYQIGNLKCRKYLNIKKKNTKIRKPDLMVVMMNPGGSKPIDGIDNGKNEVPTIPDQTQDQIMRVMENCEFNYARILNLSDVRITPSEAFYNILTDLKEKQIPHSIFDNKREQDFKELFVKNIPTIFAWGVGKDLTELAKIAIKKIGIKNPIGIEQNDRDYAYYHPLPRNNNDQIKWVDGITKRIKTA</sequence>
<dbReference type="AlphaFoldDB" id="A0A937DIG1"/>
<evidence type="ECO:0008006" key="3">
    <source>
        <dbReference type="Google" id="ProtNLM"/>
    </source>
</evidence>
<proteinExistence type="predicted"/>
<gene>
    <name evidence="1" type="ORF">JKP34_06910</name>
</gene>
<dbReference type="Proteomes" id="UP000642920">
    <property type="component" value="Unassembled WGS sequence"/>
</dbReference>
<evidence type="ECO:0000313" key="2">
    <source>
        <dbReference type="Proteomes" id="UP000642920"/>
    </source>
</evidence>
<protein>
    <recommendedName>
        <fullName evidence="3">DUF1643 domain-containing protein</fullName>
    </recommendedName>
</protein>
<dbReference type="RefSeq" id="WP_201919049.1">
    <property type="nucleotide sequence ID" value="NZ_JAERQG010000001.1"/>
</dbReference>
<dbReference type="EMBL" id="JAERQG010000001">
    <property type="protein sequence ID" value="MBL0764975.1"/>
    <property type="molecule type" value="Genomic_DNA"/>
</dbReference>
<organism evidence="1 2">
    <name type="scientific">Marivirga atlantica</name>
    <dbReference type="NCBI Taxonomy" id="1548457"/>
    <lineage>
        <taxon>Bacteria</taxon>
        <taxon>Pseudomonadati</taxon>
        <taxon>Bacteroidota</taxon>
        <taxon>Cytophagia</taxon>
        <taxon>Cytophagales</taxon>
        <taxon>Marivirgaceae</taxon>
        <taxon>Marivirga</taxon>
    </lineage>
</organism>